<keyword evidence="2" id="KW-1185">Reference proteome</keyword>
<dbReference type="Proteomes" id="UP001367508">
    <property type="component" value="Unassembled WGS sequence"/>
</dbReference>
<sequence length="123" mass="14301">MRFNSQRKRVKRDLTEISPQKIRLSVADYQTSMIYIVFTGHYGKFELESDSRYFYQVGNVLTLSSDDELIDEEMSFRFFLLTPCSGFFNFFPYITCFIRLFPIGSVFAVGNTLAGELEAELVE</sequence>
<reference evidence="1 2" key="1">
    <citation type="submission" date="2024-01" db="EMBL/GenBank/DDBJ databases">
        <title>The genomes of 5 underutilized Papilionoideae crops provide insights into root nodulation and disease resistanc.</title>
        <authorList>
            <person name="Jiang F."/>
        </authorList>
    </citation>
    <scope>NUCLEOTIDE SEQUENCE [LARGE SCALE GENOMIC DNA]</scope>
    <source>
        <strain evidence="1">LVBAO_FW01</strain>
        <tissue evidence="1">Leaves</tissue>
    </source>
</reference>
<comment type="caution">
    <text evidence="1">The sequence shown here is derived from an EMBL/GenBank/DDBJ whole genome shotgun (WGS) entry which is preliminary data.</text>
</comment>
<name>A0AAN9PXR6_CANGL</name>
<evidence type="ECO:0000313" key="2">
    <source>
        <dbReference type="Proteomes" id="UP001367508"/>
    </source>
</evidence>
<gene>
    <name evidence="1" type="ORF">VNO77_36445</name>
</gene>
<accession>A0AAN9PXR6</accession>
<dbReference type="EMBL" id="JAYMYQ010000009">
    <property type="protein sequence ID" value="KAK7312528.1"/>
    <property type="molecule type" value="Genomic_DNA"/>
</dbReference>
<organism evidence="1 2">
    <name type="scientific">Canavalia gladiata</name>
    <name type="common">Sword bean</name>
    <name type="synonym">Dolichos gladiatus</name>
    <dbReference type="NCBI Taxonomy" id="3824"/>
    <lineage>
        <taxon>Eukaryota</taxon>
        <taxon>Viridiplantae</taxon>
        <taxon>Streptophyta</taxon>
        <taxon>Embryophyta</taxon>
        <taxon>Tracheophyta</taxon>
        <taxon>Spermatophyta</taxon>
        <taxon>Magnoliopsida</taxon>
        <taxon>eudicotyledons</taxon>
        <taxon>Gunneridae</taxon>
        <taxon>Pentapetalae</taxon>
        <taxon>rosids</taxon>
        <taxon>fabids</taxon>
        <taxon>Fabales</taxon>
        <taxon>Fabaceae</taxon>
        <taxon>Papilionoideae</taxon>
        <taxon>50 kb inversion clade</taxon>
        <taxon>NPAAA clade</taxon>
        <taxon>indigoferoid/millettioid clade</taxon>
        <taxon>Phaseoleae</taxon>
        <taxon>Canavalia</taxon>
    </lineage>
</organism>
<proteinExistence type="predicted"/>
<dbReference type="AlphaFoldDB" id="A0AAN9PXR6"/>
<protein>
    <submittedName>
        <fullName evidence="1">Uncharacterized protein</fullName>
    </submittedName>
</protein>
<evidence type="ECO:0000313" key="1">
    <source>
        <dbReference type="EMBL" id="KAK7312528.1"/>
    </source>
</evidence>